<evidence type="ECO:0000256" key="1">
    <source>
        <dbReference type="SAM" id="SignalP"/>
    </source>
</evidence>
<comment type="caution">
    <text evidence="3">The sequence shown here is derived from an EMBL/GenBank/DDBJ whole genome shotgun (WGS) entry which is preliminary data.</text>
</comment>
<feature type="chain" id="PRO_5040176560" description="DUF7907 domain-containing protein" evidence="1">
    <location>
        <begin position="19"/>
        <end position="214"/>
    </location>
</feature>
<evidence type="ECO:0000259" key="2">
    <source>
        <dbReference type="Pfam" id="PF25484"/>
    </source>
</evidence>
<keyword evidence="1" id="KW-0732">Signal</keyword>
<feature type="domain" description="DUF7907" evidence="2">
    <location>
        <begin position="34"/>
        <end position="212"/>
    </location>
</feature>
<proteinExistence type="predicted"/>
<dbReference type="InterPro" id="IPR057229">
    <property type="entry name" value="DUF7907"/>
</dbReference>
<reference evidence="3" key="1">
    <citation type="journal article" date="2020" name="Stud. Mycol.">
        <title>101 Dothideomycetes genomes: a test case for predicting lifestyles and emergence of pathogens.</title>
        <authorList>
            <person name="Haridas S."/>
            <person name="Albert R."/>
            <person name="Binder M."/>
            <person name="Bloem J."/>
            <person name="Labutti K."/>
            <person name="Salamov A."/>
            <person name="Andreopoulos B."/>
            <person name="Baker S."/>
            <person name="Barry K."/>
            <person name="Bills G."/>
            <person name="Bluhm B."/>
            <person name="Cannon C."/>
            <person name="Castanera R."/>
            <person name="Culley D."/>
            <person name="Daum C."/>
            <person name="Ezra D."/>
            <person name="Gonzalez J."/>
            <person name="Henrissat B."/>
            <person name="Kuo A."/>
            <person name="Liang C."/>
            <person name="Lipzen A."/>
            <person name="Lutzoni F."/>
            <person name="Magnuson J."/>
            <person name="Mondo S."/>
            <person name="Nolan M."/>
            <person name="Ohm R."/>
            <person name="Pangilinan J."/>
            <person name="Park H.-J."/>
            <person name="Ramirez L."/>
            <person name="Alfaro M."/>
            <person name="Sun H."/>
            <person name="Tritt A."/>
            <person name="Yoshinaga Y."/>
            <person name="Zwiers L.-H."/>
            <person name="Turgeon B."/>
            <person name="Goodwin S."/>
            <person name="Spatafora J."/>
            <person name="Crous P."/>
            <person name="Grigoriev I."/>
        </authorList>
    </citation>
    <scope>NUCLEOTIDE SEQUENCE</scope>
    <source>
        <strain evidence="3">ATCC 74209</strain>
    </source>
</reference>
<gene>
    <name evidence="3" type="ORF">GQ43DRAFT_409307</name>
</gene>
<dbReference type="Proteomes" id="UP000799536">
    <property type="component" value="Unassembled WGS sequence"/>
</dbReference>
<protein>
    <recommendedName>
        <fullName evidence="2">DUF7907 domain-containing protein</fullName>
    </recommendedName>
</protein>
<feature type="signal peptide" evidence="1">
    <location>
        <begin position="1"/>
        <end position="18"/>
    </location>
</feature>
<sequence>MKSAILALALSLAVTVTAQEFLYDPPESYYPDQSESFKLVVVSSNGTVNGSTLSACHSGAAIETLCLSNVGSPSKPSDIPATPFNFNVSSSETTNTTNGPGLITYLLRGGNFNASSPMQFSYNPGSNVVTAELSPSATGQEVSFDQNGLLYISSYYDDTKPDVPFNGELTKLYRWYACNQYFGGYRYFSLAWVMGEGKPQNPTCVKVDVKRVAL</sequence>
<dbReference type="Pfam" id="PF25484">
    <property type="entry name" value="DUF7907"/>
    <property type="match status" value="1"/>
</dbReference>
<keyword evidence="4" id="KW-1185">Reference proteome</keyword>
<accession>A0A9P4JW36</accession>
<dbReference type="OrthoDB" id="3515453at2759"/>
<dbReference type="EMBL" id="ML993874">
    <property type="protein sequence ID" value="KAF2204507.1"/>
    <property type="molecule type" value="Genomic_DNA"/>
</dbReference>
<evidence type="ECO:0000313" key="4">
    <source>
        <dbReference type="Proteomes" id="UP000799536"/>
    </source>
</evidence>
<name>A0A9P4JW36_9PLEO</name>
<organism evidence="3 4">
    <name type="scientific">Delitschia confertaspora ATCC 74209</name>
    <dbReference type="NCBI Taxonomy" id="1513339"/>
    <lineage>
        <taxon>Eukaryota</taxon>
        <taxon>Fungi</taxon>
        <taxon>Dikarya</taxon>
        <taxon>Ascomycota</taxon>
        <taxon>Pezizomycotina</taxon>
        <taxon>Dothideomycetes</taxon>
        <taxon>Pleosporomycetidae</taxon>
        <taxon>Pleosporales</taxon>
        <taxon>Delitschiaceae</taxon>
        <taxon>Delitschia</taxon>
    </lineage>
</organism>
<evidence type="ECO:0000313" key="3">
    <source>
        <dbReference type="EMBL" id="KAF2204507.1"/>
    </source>
</evidence>
<dbReference type="AlphaFoldDB" id="A0A9P4JW36"/>